<evidence type="ECO:0000256" key="1">
    <source>
        <dbReference type="ARBA" id="ARBA00022603"/>
    </source>
</evidence>
<keyword evidence="2 4" id="KW-0808">Transferase</keyword>
<feature type="binding site" evidence="4">
    <location>
        <position position="61"/>
    </location>
    <ligand>
        <name>S-adenosyl-L-methionine</name>
        <dbReference type="ChEBI" id="CHEBI:59789"/>
    </ligand>
</feature>
<evidence type="ECO:0000313" key="5">
    <source>
        <dbReference type="EMBL" id="PIX15451.1"/>
    </source>
</evidence>
<dbReference type="NCBIfam" id="TIGR01934">
    <property type="entry name" value="MenG_MenH_UbiE"/>
    <property type="match status" value="1"/>
</dbReference>
<keyword evidence="1 4" id="KW-0489">Methyltransferase</keyword>
<proteinExistence type="inferred from homology"/>
<dbReference type="GO" id="GO:0043770">
    <property type="term" value="F:demethylmenaquinone methyltransferase activity"/>
    <property type="evidence" value="ECO:0007669"/>
    <property type="project" value="UniProtKB-UniRule"/>
</dbReference>
<dbReference type="Proteomes" id="UP000229297">
    <property type="component" value="Unassembled WGS sequence"/>
</dbReference>
<comment type="caution">
    <text evidence="5">The sequence shown here is derived from an EMBL/GenBank/DDBJ whole genome shotgun (WGS) entry which is preliminary data.</text>
</comment>
<reference evidence="6" key="1">
    <citation type="submission" date="2017-09" db="EMBL/GenBank/DDBJ databases">
        <title>Depth-based differentiation of microbial function through sediment-hosted aquifers and enrichment of novel symbionts in the deep terrestrial subsurface.</title>
        <authorList>
            <person name="Probst A.J."/>
            <person name="Ladd B."/>
            <person name="Jarett J.K."/>
            <person name="Geller-Mcgrath D.E."/>
            <person name="Sieber C.M.K."/>
            <person name="Emerson J.B."/>
            <person name="Anantharaman K."/>
            <person name="Thomas B.C."/>
            <person name="Malmstrom R."/>
            <person name="Stieglmeier M."/>
            <person name="Klingl A."/>
            <person name="Woyke T."/>
            <person name="Ryan C.M."/>
            <person name="Banfield J.F."/>
        </authorList>
    </citation>
    <scope>NUCLEOTIDE SEQUENCE [LARGE SCALE GENOMIC DNA]</scope>
</reference>
<dbReference type="UniPathway" id="UPA00079">
    <property type="reaction ID" value="UER00169"/>
</dbReference>
<dbReference type="PROSITE" id="PS51608">
    <property type="entry name" value="SAM_MT_UBIE"/>
    <property type="match status" value="1"/>
</dbReference>
<accession>A0A2M7J7W7</accession>
<dbReference type="GO" id="GO:0032259">
    <property type="term" value="P:methylation"/>
    <property type="evidence" value="ECO:0007669"/>
    <property type="project" value="UniProtKB-KW"/>
</dbReference>
<dbReference type="SUPFAM" id="SSF53335">
    <property type="entry name" value="S-adenosyl-L-methionine-dependent methyltransferases"/>
    <property type="match status" value="1"/>
</dbReference>
<gene>
    <name evidence="4" type="primary">menG</name>
    <name evidence="5" type="ORF">COZ71_10235</name>
</gene>
<dbReference type="Gene3D" id="3.40.50.150">
    <property type="entry name" value="Vaccinia Virus protein VP39"/>
    <property type="match status" value="1"/>
</dbReference>
<dbReference type="AlphaFoldDB" id="A0A2M7J7W7"/>
<dbReference type="EC" id="2.1.1.163" evidence="4"/>
<comment type="function">
    <text evidence="4">Methyltransferase required for the conversion of demethylmenaquinol (DMKH2) to menaquinol (MKH2).</text>
</comment>
<dbReference type="GO" id="GO:0009234">
    <property type="term" value="P:menaquinone biosynthetic process"/>
    <property type="evidence" value="ECO:0007669"/>
    <property type="project" value="UniProtKB-UniRule"/>
</dbReference>
<dbReference type="NCBIfam" id="NF001244">
    <property type="entry name" value="PRK00216.1-5"/>
    <property type="match status" value="1"/>
</dbReference>
<comment type="pathway">
    <text evidence="4">Quinol/quinone metabolism; menaquinone biosynthesis; menaquinol from 1,4-dihydroxy-2-naphthoate: step 2/2.</text>
</comment>
<dbReference type="EMBL" id="PFIC01000276">
    <property type="protein sequence ID" value="PIX15451.1"/>
    <property type="molecule type" value="Genomic_DNA"/>
</dbReference>
<dbReference type="PANTHER" id="PTHR43591">
    <property type="entry name" value="METHYLTRANSFERASE"/>
    <property type="match status" value="1"/>
</dbReference>
<dbReference type="InterPro" id="IPR004033">
    <property type="entry name" value="UbiE/COQ5_MeTrFase"/>
</dbReference>
<name>A0A2M7J7W7_9BACT</name>
<comment type="similarity">
    <text evidence="4">Belongs to the class I-like SAM-binding methyltransferase superfamily. MenG/UbiE family.</text>
</comment>
<dbReference type="HAMAP" id="MF_01813">
    <property type="entry name" value="MenG_UbiE_methyltr"/>
    <property type="match status" value="1"/>
</dbReference>
<evidence type="ECO:0000256" key="2">
    <source>
        <dbReference type="ARBA" id="ARBA00022679"/>
    </source>
</evidence>
<sequence>MNLSKTTKQHFVYKVFASIVDRYELLNTVLSMGQDRYWRKKVVAIADIVPNQKIIDICTGTGSLAVEIAKQLDTGKVIGVDFCGEMLLKAKEKLDNSQYKDKIEFVNGLAEDIPFDDNIFDCATIAFGLRNVENIQQTFSQMRRVVKPGGKIISLEFVVPSSRIIRWLYYPYLRWILPIIGQIVSKNKMPYQYLSDSISGFMSSQELANIMTGVGLKNVDWYNLSGGVVAIHIGYNGKMGKEG</sequence>
<protein>
    <recommendedName>
        <fullName evidence="4">Demethylmenaquinone methyltransferase</fullName>
        <ecNumber evidence="4">2.1.1.163</ecNumber>
    </recommendedName>
</protein>
<dbReference type="InterPro" id="IPR029063">
    <property type="entry name" value="SAM-dependent_MTases_sf"/>
</dbReference>
<organism evidence="5 6">
    <name type="scientific">Candidatus Desantisbacteria bacterium CG_4_8_14_3_um_filter_40_12</name>
    <dbReference type="NCBI Taxonomy" id="1974545"/>
    <lineage>
        <taxon>Bacteria</taxon>
        <taxon>Candidatus Desantisiibacteriota</taxon>
    </lineage>
</organism>
<comment type="catalytic activity">
    <reaction evidence="4">
        <text>a 2-demethylmenaquinol + S-adenosyl-L-methionine = a menaquinol + S-adenosyl-L-homocysteine + H(+)</text>
        <dbReference type="Rhea" id="RHEA:42640"/>
        <dbReference type="Rhea" id="RHEA-COMP:9539"/>
        <dbReference type="Rhea" id="RHEA-COMP:9563"/>
        <dbReference type="ChEBI" id="CHEBI:15378"/>
        <dbReference type="ChEBI" id="CHEBI:18151"/>
        <dbReference type="ChEBI" id="CHEBI:55437"/>
        <dbReference type="ChEBI" id="CHEBI:57856"/>
        <dbReference type="ChEBI" id="CHEBI:59789"/>
        <dbReference type="EC" id="2.1.1.163"/>
    </reaction>
</comment>
<keyword evidence="3 4" id="KW-0949">S-adenosyl-L-methionine</keyword>
<evidence type="ECO:0000313" key="6">
    <source>
        <dbReference type="Proteomes" id="UP000229297"/>
    </source>
</evidence>
<evidence type="ECO:0000256" key="4">
    <source>
        <dbReference type="HAMAP-Rule" id="MF_01813"/>
    </source>
</evidence>
<evidence type="ECO:0000256" key="3">
    <source>
        <dbReference type="ARBA" id="ARBA00022691"/>
    </source>
</evidence>
<comment type="caution">
    <text evidence="4">Lacks conserved residue(s) required for the propagation of feature annotation.</text>
</comment>
<feature type="binding site" evidence="4">
    <location>
        <position position="81"/>
    </location>
    <ligand>
        <name>S-adenosyl-L-methionine</name>
        <dbReference type="ChEBI" id="CHEBI:59789"/>
    </ligand>
</feature>
<dbReference type="CDD" id="cd02440">
    <property type="entry name" value="AdoMet_MTases"/>
    <property type="match status" value="1"/>
</dbReference>
<keyword evidence="4" id="KW-0474">Menaquinone biosynthesis</keyword>
<dbReference type="PANTHER" id="PTHR43591:SF24">
    <property type="entry name" value="2-METHOXY-6-POLYPRENYL-1,4-BENZOQUINOL METHYLASE, MITOCHONDRIAL"/>
    <property type="match status" value="1"/>
</dbReference>
<dbReference type="Pfam" id="PF01209">
    <property type="entry name" value="Ubie_methyltran"/>
    <property type="match status" value="1"/>
</dbReference>